<reference evidence="2" key="1">
    <citation type="journal article" date="2016" name="Insect Biochem. Mol. Biol.">
        <title>Multifaceted biological insights from a draft genome sequence of the tobacco hornworm moth, Manduca sexta.</title>
        <authorList>
            <person name="Kanost M.R."/>
            <person name="Arrese E.L."/>
            <person name="Cao X."/>
            <person name="Chen Y.R."/>
            <person name="Chellapilla S."/>
            <person name="Goldsmith M.R."/>
            <person name="Grosse-Wilde E."/>
            <person name="Heckel D.G."/>
            <person name="Herndon N."/>
            <person name="Jiang H."/>
            <person name="Papanicolaou A."/>
            <person name="Qu J."/>
            <person name="Soulages J.L."/>
            <person name="Vogel H."/>
            <person name="Walters J."/>
            <person name="Waterhouse R.M."/>
            <person name="Ahn S.J."/>
            <person name="Almeida F.C."/>
            <person name="An C."/>
            <person name="Aqrawi P."/>
            <person name="Bretschneider A."/>
            <person name="Bryant W.B."/>
            <person name="Bucks S."/>
            <person name="Chao H."/>
            <person name="Chevignon G."/>
            <person name="Christen J.M."/>
            <person name="Clarke D.F."/>
            <person name="Dittmer N.T."/>
            <person name="Ferguson L.C.F."/>
            <person name="Garavelou S."/>
            <person name="Gordon K.H.J."/>
            <person name="Gunaratna R.T."/>
            <person name="Han Y."/>
            <person name="Hauser F."/>
            <person name="He Y."/>
            <person name="Heidel-Fischer H."/>
            <person name="Hirsh A."/>
            <person name="Hu Y."/>
            <person name="Jiang H."/>
            <person name="Kalra D."/>
            <person name="Klinner C."/>
            <person name="Konig C."/>
            <person name="Kovar C."/>
            <person name="Kroll A.R."/>
            <person name="Kuwar S.S."/>
            <person name="Lee S.L."/>
            <person name="Lehman R."/>
            <person name="Li K."/>
            <person name="Li Z."/>
            <person name="Liang H."/>
            <person name="Lovelace S."/>
            <person name="Lu Z."/>
            <person name="Mansfield J.H."/>
            <person name="McCulloch K.J."/>
            <person name="Mathew T."/>
            <person name="Morton B."/>
            <person name="Muzny D.M."/>
            <person name="Neunemann D."/>
            <person name="Ongeri F."/>
            <person name="Pauchet Y."/>
            <person name="Pu L.L."/>
            <person name="Pyrousis I."/>
            <person name="Rao X.J."/>
            <person name="Redding A."/>
            <person name="Roesel C."/>
            <person name="Sanchez-Gracia A."/>
            <person name="Schaack S."/>
            <person name="Shukla A."/>
            <person name="Tetreau G."/>
            <person name="Wang Y."/>
            <person name="Xiong G.H."/>
            <person name="Traut W."/>
            <person name="Walsh T.K."/>
            <person name="Worley K.C."/>
            <person name="Wu D."/>
            <person name="Wu W."/>
            <person name="Wu Y.Q."/>
            <person name="Zhang X."/>
            <person name="Zou Z."/>
            <person name="Zucker H."/>
            <person name="Briscoe A.D."/>
            <person name="Burmester T."/>
            <person name="Clem R.J."/>
            <person name="Feyereisen R."/>
            <person name="Grimmelikhuijzen C.J.P."/>
            <person name="Hamodrakas S.J."/>
            <person name="Hansson B.S."/>
            <person name="Huguet E."/>
            <person name="Jermiin L.S."/>
            <person name="Lan Q."/>
            <person name="Lehman H.K."/>
            <person name="Lorenzen M."/>
            <person name="Merzendorfer H."/>
            <person name="Michalopoulos I."/>
            <person name="Morton D.B."/>
            <person name="Muthukrishnan S."/>
            <person name="Oakeshott J.G."/>
            <person name="Palmer W."/>
            <person name="Park Y."/>
            <person name="Passarelli A.L."/>
            <person name="Rozas J."/>
            <person name="Schwartz L.M."/>
            <person name="Smith W."/>
            <person name="Southgate A."/>
            <person name="Vilcinskas A."/>
            <person name="Vogt R."/>
            <person name="Wang P."/>
            <person name="Werren J."/>
            <person name="Yu X.Q."/>
            <person name="Zhou J.J."/>
            <person name="Brown S.J."/>
            <person name="Scherer S.E."/>
            <person name="Richards S."/>
            <person name="Blissard G.W."/>
        </authorList>
    </citation>
    <scope>NUCLEOTIDE SEQUENCE</scope>
</reference>
<comment type="caution">
    <text evidence="2">The sequence shown here is derived from an EMBL/GenBank/DDBJ whole genome shotgun (WGS) entry which is preliminary data.</text>
</comment>
<feature type="compositionally biased region" description="Polar residues" evidence="1">
    <location>
        <begin position="591"/>
        <end position="614"/>
    </location>
</feature>
<dbReference type="OrthoDB" id="6357915at2759"/>
<dbReference type="PANTHER" id="PTHR43684:SF13">
    <property type="entry name" value="CHROMODOMAIN Y-LIKE PROTEIN"/>
    <property type="match status" value="1"/>
</dbReference>
<feature type="compositionally biased region" description="Basic and acidic residues" evidence="1">
    <location>
        <begin position="509"/>
        <end position="532"/>
    </location>
</feature>
<sequence length="950" mass="106368">MEDVEKPPVVNLPVGGMKNNIVYEGTVENSVATMESDVCHKSNGVVESINTDKVADAVVPANETTAPDIEVVAETTHDSLEENVVESPSETVDTGDIPEAESVKNEVTSESLDEETGNDSNIKSVKPEYIIEHIEESVVIDEPEIEESIIEIDGIVESTNDRPSFKTEIVVETNIDEMNENKEEEIQNVVSDNDTNLLNELGQNMELSEMLRSSDTNENVENNNCEKKQEVFNKEELLDILEGNNVEEVHPSKIVRKEVIAGSKPSEPSLALQQQLALQQLSRLKSTKKRKYEKKQILHRKETERKLEENIVTELVKEWEDDEPAEVDQSKNIIEDSERLLKSSNDLVKAQENLGRQDERSVRSSLDSATSDKQTPNQSKSGDEGLPQRRLGRIIKKKVIFDPDNPDTFTKGKSATKNKESPQSKDHLPIKKIKSDQANQQPKARSPMAKLQWKKPPPKNSKRLTEVDKLLMDEGAVNMIYQLTPEADKGKKNMRTKAEIIKNLQRSIPDSKEMKFRERKKDSKYEDGEPRKIAGGKQRPSLGSSVKSPSVSEDFEAHSADDSIIYRRHSSSSYSSSCMSPRRLSDGESGAVNNSARTSQQVPENQDQTNTECDTNANVSVTDTFVTENTGTPKKLINKSDCLSIKEKLNSKLSLVLNKRKQETTTHEKPKQRKVSKSNERLTKHEGVNEYKYLSINIDNRLGEICIKKSGSNYNIEVIKELDRALLYINSRDDVSVTLLTSDCGVICSGLDLRSLLINDSEARSKYAFELADSIRSLLLTMDQHCKLLCMGVGSSCSSLGLALLAMSDVTLASESASFVLDANKFSTEHSRHGPLVPGLSVLIASSNQMSKSLLSDLMVFGHRLSASDALRYGLVSRTLWPERFQEQLRNIAKDMAIQPMQNIILKKQLLNFQKSERLGTTLEKERDLLVQYWVSPEGQELIRAAYETT</sequence>
<name>A0A922CFC3_MANSE</name>
<feature type="compositionally biased region" description="Low complexity" evidence="1">
    <location>
        <begin position="540"/>
        <end position="552"/>
    </location>
</feature>
<protein>
    <submittedName>
        <fullName evidence="2">Uncharacterized protein</fullName>
    </submittedName>
</protein>
<dbReference type="Gene3D" id="3.90.226.10">
    <property type="entry name" value="2-enoyl-CoA Hydratase, Chain A, domain 1"/>
    <property type="match status" value="1"/>
</dbReference>
<feature type="compositionally biased region" description="Low complexity" evidence="1">
    <location>
        <begin position="571"/>
        <end position="582"/>
    </location>
</feature>
<organism evidence="2 3">
    <name type="scientific">Manduca sexta</name>
    <name type="common">Tobacco hawkmoth</name>
    <name type="synonym">Tobacco hornworm</name>
    <dbReference type="NCBI Taxonomy" id="7130"/>
    <lineage>
        <taxon>Eukaryota</taxon>
        <taxon>Metazoa</taxon>
        <taxon>Ecdysozoa</taxon>
        <taxon>Arthropoda</taxon>
        <taxon>Hexapoda</taxon>
        <taxon>Insecta</taxon>
        <taxon>Pterygota</taxon>
        <taxon>Neoptera</taxon>
        <taxon>Endopterygota</taxon>
        <taxon>Lepidoptera</taxon>
        <taxon>Glossata</taxon>
        <taxon>Ditrysia</taxon>
        <taxon>Bombycoidea</taxon>
        <taxon>Sphingidae</taxon>
        <taxon>Sphinginae</taxon>
        <taxon>Sphingini</taxon>
        <taxon>Manduca</taxon>
    </lineage>
</organism>
<dbReference type="CDD" id="cd06558">
    <property type="entry name" value="crotonase-like"/>
    <property type="match status" value="1"/>
</dbReference>
<evidence type="ECO:0000313" key="3">
    <source>
        <dbReference type="Proteomes" id="UP000791440"/>
    </source>
</evidence>
<feature type="region of interest" description="Disordered" evidence="1">
    <location>
        <begin position="76"/>
        <end position="121"/>
    </location>
</feature>
<feature type="region of interest" description="Disordered" evidence="1">
    <location>
        <begin position="660"/>
        <end position="682"/>
    </location>
</feature>
<feature type="region of interest" description="Disordered" evidence="1">
    <location>
        <begin position="569"/>
        <end position="614"/>
    </location>
</feature>
<feature type="region of interest" description="Disordered" evidence="1">
    <location>
        <begin position="352"/>
        <end position="463"/>
    </location>
</feature>
<dbReference type="InterPro" id="IPR051053">
    <property type="entry name" value="ECH/Chromodomain_protein"/>
</dbReference>
<feature type="compositionally biased region" description="Basic residues" evidence="1">
    <location>
        <begin position="452"/>
        <end position="462"/>
    </location>
</feature>
<evidence type="ECO:0000313" key="2">
    <source>
        <dbReference type="EMBL" id="KAG6444860.1"/>
    </source>
</evidence>
<evidence type="ECO:0000256" key="1">
    <source>
        <dbReference type="SAM" id="MobiDB-lite"/>
    </source>
</evidence>
<dbReference type="SUPFAM" id="SSF52096">
    <property type="entry name" value="ClpP/crotonase"/>
    <property type="match status" value="1"/>
</dbReference>
<feature type="compositionally biased region" description="Basic and acidic residues" evidence="1">
    <location>
        <begin position="417"/>
        <end position="435"/>
    </location>
</feature>
<keyword evidence="3" id="KW-1185">Reference proteome</keyword>
<dbReference type="Pfam" id="PF00378">
    <property type="entry name" value="ECH_1"/>
    <property type="match status" value="1"/>
</dbReference>
<dbReference type="PANTHER" id="PTHR43684">
    <property type="match status" value="1"/>
</dbReference>
<feature type="compositionally biased region" description="Polar residues" evidence="1">
    <location>
        <begin position="363"/>
        <end position="380"/>
    </location>
</feature>
<dbReference type="Proteomes" id="UP000791440">
    <property type="component" value="Unassembled WGS sequence"/>
</dbReference>
<feature type="compositionally biased region" description="Basic and acidic residues" evidence="1">
    <location>
        <begin position="660"/>
        <end position="669"/>
    </location>
</feature>
<reference evidence="2" key="2">
    <citation type="submission" date="2020-12" db="EMBL/GenBank/DDBJ databases">
        <authorList>
            <person name="Kanost M."/>
        </authorList>
    </citation>
    <scope>NUCLEOTIDE SEQUENCE</scope>
</reference>
<accession>A0A922CFC3</accession>
<dbReference type="InterPro" id="IPR001753">
    <property type="entry name" value="Enoyl-CoA_hydra/iso"/>
</dbReference>
<dbReference type="InterPro" id="IPR029045">
    <property type="entry name" value="ClpP/crotonase-like_dom_sf"/>
</dbReference>
<dbReference type="EMBL" id="JH668313">
    <property type="protein sequence ID" value="KAG6444860.1"/>
    <property type="molecule type" value="Genomic_DNA"/>
</dbReference>
<proteinExistence type="predicted"/>
<feature type="region of interest" description="Disordered" evidence="1">
    <location>
        <begin position="505"/>
        <end position="557"/>
    </location>
</feature>
<dbReference type="AlphaFoldDB" id="A0A922CFC3"/>
<gene>
    <name evidence="2" type="ORF">O3G_MSEX003534</name>
</gene>